<dbReference type="EMBL" id="DSOK01000087">
    <property type="protein sequence ID" value="HEN14370.1"/>
    <property type="molecule type" value="Genomic_DNA"/>
</dbReference>
<sequence>MTRNPPDLPVTRPEPPDLAPFRASGYSSAGRFRTRTSTIPRRWRGCYFRIDRILRQSIAMAGVLWIAVWGGLDAPAALAQALPPALDSIDSVIPPLAAEDLKNLVSDFAPPPDVMGFSTASPAVVFHEPAVDEPWRWQLLPDGLLYKSYAAGEREPRLSTAFLQESGGDILWDSALGGRMGIVRYGTDRTIQPEGWQLDVEGAAFVRLLPQDERDVNAVDFRAGVPLTYRAGPWQYKFAYYHISSHLGDEFLLKNPDFVRLNYSRDALVAGVGYLPNDHWRLYFEVGWAVIYTSGGAEPWEIQTGLEYGTQQPTGIQGAPYFALNIHLREEVNWGGSLNLLAGWQWRGYRADHTFRAGFQYYNGKNAQYSLLQDNQVLYGLGIRYDY</sequence>
<protein>
    <submittedName>
        <fullName evidence="1">DUF1207 domain-containing protein</fullName>
    </submittedName>
</protein>
<dbReference type="InterPro" id="IPR009599">
    <property type="entry name" value="DUF1207"/>
</dbReference>
<name>A0A7C2NVE8_9PLAN</name>
<dbReference type="AlphaFoldDB" id="A0A7C2NVE8"/>
<gene>
    <name evidence="1" type="ORF">ENQ76_02730</name>
</gene>
<organism evidence="1">
    <name type="scientific">Schlesneria paludicola</name>
    <dbReference type="NCBI Taxonomy" id="360056"/>
    <lineage>
        <taxon>Bacteria</taxon>
        <taxon>Pseudomonadati</taxon>
        <taxon>Planctomycetota</taxon>
        <taxon>Planctomycetia</taxon>
        <taxon>Planctomycetales</taxon>
        <taxon>Planctomycetaceae</taxon>
        <taxon>Schlesneria</taxon>
    </lineage>
</organism>
<evidence type="ECO:0000313" key="1">
    <source>
        <dbReference type="EMBL" id="HEN14370.1"/>
    </source>
</evidence>
<proteinExistence type="predicted"/>
<accession>A0A7C2NVE8</accession>
<reference evidence="1" key="1">
    <citation type="journal article" date="2020" name="mSystems">
        <title>Genome- and Community-Level Interaction Insights into Carbon Utilization and Element Cycling Functions of Hydrothermarchaeota in Hydrothermal Sediment.</title>
        <authorList>
            <person name="Zhou Z."/>
            <person name="Liu Y."/>
            <person name="Xu W."/>
            <person name="Pan J."/>
            <person name="Luo Z.H."/>
            <person name="Li M."/>
        </authorList>
    </citation>
    <scope>NUCLEOTIDE SEQUENCE [LARGE SCALE GENOMIC DNA]</scope>
    <source>
        <strain evidence="1">SpSt-339</strain>
    </source>
</reference>
<dbReference type="Pfam" id="PF06727">
    <property type="entry name" value="DUF1207"/>
    <property type="match status" value="1"/>
</dbReference>
<comment type="caution">
    <text evidence="1">The sequence shown here is derived from an EMBL/GenBank/DDBJ whole genome shotgun (WGS) entry which is preliminary data.</text>
</comment>